<protein>
    <recommendedName>
        <fullName evidence="3">SURP motif domain-containing protein</fullName>
    </recommendedName>
</protein>
<dbReference type="Gramene" id="KXG32223">
    <property type="protein sequence ID" value="KXG32223"/>
    <property type="gene ID" value="SORBI_3003G122900"/>
</dbReference>
<proteinExistence type="predicted"/>
<keyword evidence="1" id="KW-0507">mRNA processing</keyword>
<evidence type="ECO:0000256" key="2">
    <source>
        <dbReference type="SAM" id="MobiDB-lite"/>
    </source>
</evidence>
<dbReference type="InterPro" id="IPR000061">
    <property type="entry name" value="Surp"/>
</dbReference>
<feature type="domain" description="SURP motif" evidence="3">
    <location>
        <begin position="97"/>
        <end position="139"/>
    </location>
</feature>
<reference evidence="4 5" key="1">
    <citation type="journal article" date="2009" name="Nature">
        <title>The Sorghum bicolor genome and the diversification of grasses.</title>
        <authorList>
            <person name="Paterson A.H."/>
            <person name="Bowers J.E."/>
            <person name="Bruggmann R."/>
            <person name="Dubchak I."/>
            <person name="Grimwood J."/>
            <person name="Gundlach H."/>
            <person name="Haberer G."/>
            <person name="Hellsten U."/>
            <person name="Mitros T."/>
            <person name="Poliakov A."/>
            <person name="Schmutz J."/>
            <person name="Spannagl M."/>
            <person name="Tang H."/>
            <person name="Wang X."/>
            <person name="Wicker T."/>
            <person name="Bharti A.K."/>
            <person name="Chapman J."/>
            <person name="Feltus F.A."/>
            <person name="Gowik U."/>
            <person name="Grigoriev I.V."/>
            <person name="Lyons E."/>
            <person name="Maher C.A."/>
            <person name="Martis M."/>
            <person name="Narechania A."/>
            <person name="Otillar R.P."/>
            <person name="Penning B.W."/>
            <person name="Salamov A.A."/>
            <person name="Wang Y."/>
            <person name="Zhang L."/>
            <person name="Carpita N.C."/>
            <person name="Freeling M."/>
            <person name="Gingle A.R."/>
            <person name="Hash C.T."/>
            <person name="Keller B."/>
            <person name="Klein P."/>
            <person name="Kresovich S."/>
            <person name="McCann M.C."/>
            <person name="Ming R."/>
            <person name="Peterson D.G."/>
            <person name="Mehboob-ur-Rahman"/>
            <person name="Ware D."/>
            <person name="Westhoff P."/>
            <person name="Mayer K.F."/>
            <person name="Messing J."/>
            <person name="Rokhsar D.S."/>
        </authorList>
    </citation>
    <scope>NUCLEOTIDE SEQUENCE [LARGE SCALE GENOMIC DNA]</scope>
    <source>
        <strain evidence="5">cv. BTx623</strain>
    </source>
</reference>
<evidence type="ECO:0000259" key="3">
    <source>
        <dbReference type="PROSITE" id="PS50128"/>
    </source>
</evidence>
<dbReference type="AlphaFoldDB" id="A0A1B6Q2S7"/>
<dbReference type="PANTHER" id="PTHR15316:SF1">
    <property type="entry name" value="SPLICING FACTOR 3A SUBUNIT 1"/>
    <property type="match status" value="1"/>
</dbReference>
<dbReference type="Pfam" id="PF01805">
    <property type="entry name" value="Surp"/>
    <property type="match status" value="1"/>
</dbReference>
<dbReference type="InParanoid" id="A0A1B6Q2S7"/>
<dbReference type="eggNOG" id="KOG0007">
    <property type="taxonomic scope" value="Eukaryota"/>
</dbReference>
<organism evidence="4 5">
    <name type="scientific">Sorghum bicolor</name>
    <name type="common">Sorghum</name>
    <name type="synonym">Sorghum vulgare</name>
    <dbReference type="NCBI Taxonomy" id="4558"/>
    <lineage>
        <taxon>Eukaryota</taxon>
        <taxon>Viridiplantae</taxon>
        <taxon>Streptophyta</taxon>
        <taxon>Embryophyta</taxon>
        <taxon>Tracheophyta</taxon>
        <taxon>Spermatophyta</taxon>
        <taxon>Magnoliopsida</taxon>
        <taxon>Liliopsida</taxon>
        <taxon>Poales</taxon>
        <taxon>Poaceae</taxon>
        <taxon>PACMAD clade</taxon>
        <taxon>Panicoideae</taxon>
        <taxon>Andropogonodae</taxon>
        <taxon>Andropogoneae</taxon>
        <taxon>Sorghinae</taxon>
        <taxon>Sorghum</taxon>
    </lineage>
</organism>
<dbReference type="SUPFAM" id="SSF109905">
    <property type="entry name" value="Surp module (SWAP domain)"/>
    <property type="match status" value="1"/>
</dbReference>
<reference evidence="5" key="2">
    <citation type="journal article" date="2018" name="Plant J.">
        <title>The Sorghum bicolor reference genome: improved assembly, gene annotations, a transcriptome atlas, and signatures of genome organization.</title>
        <authorList>
            <person name="McCormick R.F."/>
            <person name="Truong S.K."/>
            <person name="Sreedasyam A."/>
            <person name="Jenkins J."/>
            <person name="Shu S."/>
            <person name="Sims D."/>
            <person name="Kennedy M."/>
            <person name="Amirebrahimi M."/>
            <person name="Weers B.D."/>
            <person name="McKinley B."/>
            <person name="Mattison A."/>
            <person name="Morishige D.T."/>
            <person name="Grimwood J."/>
            <person name="Schmutz J."/>
            <person name="Mullet J.E."/>
        </authorList>
    </citation>
    <scope>NUCLEOTIDE SEQUENCE [LARGE SCALE GENOMIC DNA]</scope>
    <source>
        <strain evidence="5">cv. BTx623</strain>
    </source>
</reference>
<evidence type="ECO:0000313" key="5">
    <source>
        <dbReference type="Proteomes" id="UP000000768"/>
    </source>
</evidence>
<dbReference type="InterPro" id="IPR045146">
    <property type="entry name" value="SF3A1"/>
</dbReference>
<feature type="compositionally biased region" description="Low complexity" evidence="2">
    <location>
        <begin position="166"/>
        <end position="191"/>
    </location>
</feature>
<dbReference type="FunFam" id="1.10.10.790:FF:000002">
    <property type="entry name" value="Splicing factor 3A subunit 1"/>
    <property type="match status" value="1"/>
</dbReference>
<dbReference type="GO" id="GO:0045292">
    <property type="term" value="P:mRNA cis splicing, via spliceosome"/>
    <property type="evidence" value="ECO:0007669"/>
    <property type="project" value="InterPro"/>
</dbReference>
<feature type="compositionally biased region" description="Low complexity" evidence="2">
    <location>
        <begin position="149"/>
        <end position="159"/>
    </location>
</feature>
<keyword evidence="5" id="KW-1185">Reference proteome</keyword>
<dbReference type="InterPro" id="IPR035967">
    <property type="entry name" value="SWAP/Surp_sf"/>
</dbReference>
<gene>
    <name evidence="4" type="ORF">SORBI_3003G122900</name>
</gene>
<dbReference type="SMART" id="SM00648">
    <property type="entry name" value="SWAP"/>
    <property type="match status" value="1"/>
</dbReference>
<feature type="region of interest" description="Disordered" evidence="2">
    <location>
        <begin position="1"/>
        <end position="78"/>
    </location>
</feature>
<dbReference type="GO" id="GO:0003723">
    <property type="term" value="F:RNA binding"/>
    <property type="evidence" value="ECO:0007669"/>
    <property type="project" value="InterPro"/>
</dbReference>
<accession>A0A1B6Q2S7</accession>
<dbReference type="PROSITE" id="PS50128">
    <property type="entry name" value="SURP"/>
    <property type="match status" value="1"/>
</dbReference>
<evidence type="ECO:0000256" key="1">
    <source>
        <dbReference type="ARBA" id="ARBA00022664"/>
    </source>
</evidence>
<dbReference type="STRING" id="4558.A0A1B6Q2S7"/>
<dbReference type="EMBL" id="CM000762">
    <property type="protein sequence ID" value="KXG32223.1"/>
    <property type="molecule type" value="Genomic_DNA"/>
</dbReference>
<feature type="region of interest" description="Disordered" evidence="2">
    <location>
        <begin position="149"/>
        <end position="191"/>
    </location>
</feature>
<dbReference type="Gene3D" id="1.10.10.790">
    <property type="entry name" value="Surp module"/>
    <property type="match status" value="1"/>
</dbReference>
<evidence type="ECO:0000313" key="4">
    <source>
        <dbReference type="EMBL" id="KXG32223.1"/>
    </source>
</evidence>
<dbReference type="Proteomes" id="UP000000768">
    <property type="component" value="Chromosome 3"/>
</dbReference>
<name>A0A1B6Q2S7_SORBI</name>
<sequence length="191" mass="19841">MSVPTRTKSGPDIHITDPPSLPPSHPRARSHGSLDSSSPLLPFMAAAMGTSIDDDQQLQEAPPKPPPPGAKADPPATVATHTRTIGIIHPPPDIRVIIEKAATFVVKNGPEFERRIISHNHGNAKFNFLQPSDPYHAYYQHRVFEIGAAPPGADAPSGAETDGDPAEAPASAPADGGAALAPADGAAEGRT</sequence>
<dbReference type="PANTHER" id="PTHR15316">
    <property type="entry name" value="SPLICEOSOME ASSOCIATED PROTEIN 114/SWAP SPLICING FACTOR-RELATED"/>
    <property type="match status" value="1"/>
</dbReference>